<organism evidence="1 2">
    <name type="scientific">Pluteus cervinus</name>
    <dbReference type="NCBI Taxonomy" id="181527"/>
    <lineage>
        <taxon>Eukaryota</taxon>
        <taxon>Fungi</taxon>
        <taxon>Dikarya</taxon>
        <taxon>Basidiomycota</taxon>
        <taxon>Agaricomycotina</taxon>
        <taxon>Agaricomycetes</taxon>
        <taxon>Agaricomycetidae</taxon>
        <taxon>Agaricales</taxon>
        <taxon>Pluteineae</taxon>
        <taxon>Pluteaceae</taxon>
        <taxon>Pluteus</taxon>
    </lineage>
</organism>
<accession>A0ACD3AJC0</accession>
<name>A0ACD3AJC0_9AGAR</name>
<protein>
    <submittedName>
        <fullName evidence="1">Uncharacterized protein</fullName>
    </submittedName>
</protein>
<evidence type="ECO:0000313" key="1">
    <source>
        <dbReference type="EMBL" id="TFK66003.1"/>
    </source>
</evidence>
<proteinExistence type="predicted"/>
<dbReference type="EMBL" id="ML208418">
    <property type="protein sequence ID" value="TFK66003.1"/>
    <property type="molecule type" value="Genomic_DNA"/>
</dbReference>
<dbReference type="Proteomes" id="UP000308600">
    <property type="component" value="Unassembled WGS sequence"/>
</dbReference>
<gene>
    <name evidence="1" type="ORF">BDN72DRAFT_871652</name>
</gene>
<evidence type="ECO:0000313" key="2">
    <source>
        <dbReference type="Proteomes" id="UP000308600"/>
    </source>
</evidence>
<reference evidence="1 2" key="1">
    <citation type="journal article" date="2019" name="Nat. Ecol. Evol.">
        <title>Megaphylogeny resolves global patterns of mushroom evolution.</title>
        <authorList>
            <person name="Varga T."/>
            <person name="Krizsan K."/>
            <person name="Foldi C."/>
            <person name="Dima B."/>
            <person name="Sanchez-Garcia M."/>
            <person name="Sanchez-Ramirez S."/>
            <person name="Szollosi G.J."/>
            <person name="Szarkandi J.G."/>
            <person name="Papp V."/>
            <person name="Albert L."/>
            <person name="Andreopoulos W."/>
            <person name="Angelini C."/>
            <person name="Antonin V."/>
            <person name="Barry K.W."/>
            <person name="Bougher N.L."/>
            <person name="Buchanan P."/>
            <person name="Buyck B."/>
            <person name="Bense V."/>
            <person name="Catcheside P."/>
            <person name="Chovatia M."/>
            <person name="Cooper J."/>
            <person name="Damon W."/>
            <person name="Desjardin D."/>
            <person name="Finy P."/>
            <person name="Geml J."/>
            <person name="Haridas S."/>
            <person name="Hughes K."/>
            <person name="Justo A."/>
            <person name="Karasinski D."/>
            <person name="Kautmanova I."/>
            <person name="Kiss B."/>
            <person name="Kocsube S."/>
            <person name="Kotiranta H."/>
            <person name="LaButti K.M."/>
            <person name="Lechner B.E."/>
            <person name="Liimatainen K."/>
            <person name="Lipzen A."/>
            <person name="Lukacs Z."/>
            <person name="Mihaltcheva S."/>
            <person name="Morgado L.N."/>
            <person name="Niskanen T."/>
            <person name="Noordeloos M.E."/>
            <person name="Ohm R.A."/>
            <person name="Ortiz-Santana B."/>
            <person name="Ovrebo C."/>
            <person name="Racz N."/>
            <person name="Riley R."/>
            <person name="Savchenko A."/>
            <person name="Shiryaev A."/>
            <person name="Soop K."/>
            <person name="Spirin V."/>
            <person name="Szebenyi C."/>
            <person name="Tomsovsky M."/>
            <person name="Tulloss R.E."/>
            <person name="Uehling J."/>
            <person name="Grigoriev I.V."/>
            <person name="Vagvolgyi C."/>
            <person name="Papp T."/>
            <person name="Martin F.M."/>
            <person name="Miettinen O."/>
            <person name="Hibbett D.S."/>
            <person name="Nagy L.G."/>
        </authorList>
    </citation>
    <scope>NUCLEOTIDE SEQUENCE [LARGE SCALE GENOMIC DNA]</scope>
    <source>
        <strain evidence="1 2">NL-1719</strain>
    </source>
</reference>
<sequence>MISLNPGSSCDVCAEEYGPHCMPHSIPCGHVLCASCCNTIVEKTRARLSPVCPFCREQFTTDSVRLIRMDFTTSGWSTPRRLPPGLEAGHSDFAGDLWAKKAEKLLLTASDSRTQSDVRRLELKVAKVAGKKCSVEEVTALHQELQDWLSSDVKQDETTSSLHLSAALLRAILMNHLAHSEASKTAKVYEANLKDKVNELEVVNEKLEAELRRMRQSYSQKSQECQTLRTELSRLKVVATTLGTAPSTENWPAVPTPPTSPPPVSPYSTNTQSPLSRFNSVNSVHTRSVSMSSRPTTPSPSSSARSHTPNPTIPRSHTPAPSIRSHTPASPLRLATPAPPSHLHHPSSPAPPIPPKPRRLSEATPPKMMRSASEEKQDIHERWIPPQAEDYTKSSKYSTSRPPSRASYSISSAARYRDVRSPSPA</sequence>
<keyword evidence="2" id="KW-1185">Reference proteome</keyword>